<name>A0A067T9Z1_GALM3</name>
<accession>A0A067T9Z1</accession>
<sequence length="116" mass="12434">MRTSSGIVGPGSSISAPQSPEVTFDNLIATNKDNRQPTQSCVTSEIRYKHEGISTVDHKAQDSPAHSATASSTNKSSGARERKSKEEIMKRTFSSRLSGESDKSTAEEMRVTGESG</sequence>
<dbReference type="Proteomes" id="UP000027222">
    <property type="component" value="Unassembled WGS sequence"/>
</dbReference>
<evidence type="ECO:0000313" key="2">
    <source>
        <dbReference type="EMBL" id="KDR76729.1"/>
    </source>
</evidence>
<feature type="compositionally biased region" description="Basic and acidic residues" evidence="1">
    <location>
        <begin position="78"/>
        <end position="90"/>
    </location>
</feature>
<keyword evidence="3" id="KW-1185">Reference proteome</keyword>
<protein>
    <submittedName>
        <fullName evidence="2">Uncharacterized protein</fullName>
    </submittedName>
</protein>
<feature type="region of interest" description="Disordered" evidence="1">
    <location>
        <begin position="1"/>
        <end position="22"/>
    </location>
</feature>
<evidence type="ECO:0000313" key="3">
    <source>
        <dbReference type="Proteomes" id="UP000027222"/>
    </source>
</evidence>
<gene>
    <name evidence="2" type="ORF">GALMADRAFT_139620</name>
</gene>
<feature type="compositionally biased region" description="Low complexity" evidence="1">
    <location>
        <begin position="1"/>
        <end position="15"/>
    </location>
</feature>
<feature type="compositionally biased region" description="Basic and acidic residues" evidence="1">
    <location>
        <begin position="99"/>
        <end position="116"/>
    </location>
</feature>
<reference evidence="3" key="1">
    <citation type="journal article" date="2014" name="Proc. Natl. Acad. Sci. U.S.A.">
        <title>Extensive sampling of basidiomycete genomes demonstrates inadequacy of the white-rot/brown-rot paradigm for wood decay fungi.</title>
        <authorList>
            <person name="Riley R."/>
            <person name="Salamov A.A."/>
            <person name="Brown D.W."/>
            <person name="Nagy L.G."/>
            <person name="Floudas D."/>
            <person name="Held B.W."/>
            <person name="Levasseur A."/>
            <person name="Lombard V."/>
            <person name="Morin E."/>
            <person name="Otillar R."/>
            <person name="Lindquist E.A."/>
            <person name="Sun H."/>
            <person name="LaButti K.M."/>
            <person name="Schmutz J."/>
            <person name="Jabbour D."/>
            <person name="Luo H."/>
            <person name="Baker S.E."/>
            <person name="Pisabarro A.G."/>
            <person name="Walton J.D."/>
            <person name="Blanchette R.A."/>
            <person name="Henrissat B."/>
            <person name="Martin F."/>
            <person name="Cullen D."/>
            <person name="Hibbett D.S."/>
            <person name="Grigoriev I.V."/>
        </authorList>
    </citation>
    <scope>NUCLEOTIDE SEQUENCE [LARGE SCALE GENOMIC DNA]</scope>
    <source>
        <strain evidence="3">CBS 339.88</strain>
    </source>
</reference>
<dbReference type="AlphaFoldDB" id="A0A067T9Z1"/>
<evidence type="ECO:0000256" key="1">
    <source>
        <dbReference type="SAM" id="MobiDB-lite"/>
    </source>
</evidence>
<feature type="region of interest" description="Disordered" evidence="1">
    <location>
        <begin position="52"/>
        <end position="116"/>
    </location>
</feature>
<dbReference type="HOGENOM" id="CLU_2097042_0_0_1"/>
<feature type="compositionally biased region" description="Polar residues" evidence="1">
    <location>
        <begin position="64"/>
        <end position="77"/>
    </location>
</feature>
<feature type="compositionally biased region" description="Basic and acidic residues" evidence="1">
    <location>
        <begin position="52"/>
        <end position="61"/>
    </location>
</feature>
<organism evidence="2 3">
    <name type="scientific">Galerina marginata (strain CBS 339.88)</name>
    <dbReference type="NCBI Taxonomy" id="685588"/>
    <lineage>
        <taxon>Eukaryota</taxon>
        <taxon>Fungi</taxon>
        <taxon>Dikarya</taxon>
        <taxon>Basidiomycota</taxon>
        <taxon>Agaricomycotina</taxon>
        <taxon>Agaricomycetes</taxon>
        <taxon>Agaricomycetidae</taxon>
        <taxon>Agaricales</taxon>
        <taxon>Agaricineae</taxon>
        <taxon>Strophariaceae</taxon>
        <taxon>Galerina</taxon>
    </lineage>
</organism>
<proteinExistence type="predicted"/>
<dbReference type="EMBL" id="KL142378">
    <property type="protein sequence ID" value="KDR76729.1"/>
    <property type="molecule type" value="Genomic_DNA"/>
</dbReference>